<protein>
    <recommendedName>
        <fullName evidence="4">G8 domain-containing protein</fullName>
    </recommendedName>
</protein>
<name>A0A6U4PD94_NEODS</name>
<dbReference type="EMBL" id="HBGF01004034">
    <property type="protein sequence ID" value="CAD9092848.1"/>
    <property type="molecule type" value="Transcribed_RNA"/>
</dbReference>
<proteinExistence type="predicted"/>
<sequence>MRALVVLALAAALANAASISWTGYANDNQWTNKINWSPDTVPGPNDDVTINSGNVLCTIATGVNSLTMGTLVQSTANLTLFQAFAVGNGGMTVEENGNLIINTGTNMVFGQVTVGGNLNFVDGLLGGSWTIAPRASANLGNANEKGFSAATFVSQGQLSIGGVIVLNQSSTITLQSPTSANSNLFIQNGDGSQVLFDASAATFTFSTAVLQVQAPVQFGKFVLQSGNVSILDSLTFSQSLNIPANSYVSSAGTAALNISAGATGAGVLTLAGTTSSLYDISMSGYVNAVGGDVIFYTSSDVGVLTISGGNTVMQATVYPNQLNLLSGTTSGNGMLQAASLLVDTKGLTLGSPATANKSATLMQSVLTFGPVGSLAISSGATATVTGQVMLTSGPNGKGVTNNGKIQVQAELQLSNVPVMGSGSLDITSKVTAQSTQVTQGVVSLSSGASISGQTTWVTLGEVKNSAGGVVKAKLGEYTFQCPGQCDHVVTPSSQIPPAPFSFSA</sequence>
<organism evidence="3">
    <name type="scientific">Neobodo designis</name>
    <name type="common">Flagellated protozoan</name>
    <name type="synonym">Bodo designis</name>
    <dbReference type="NCBI Taxonomy" id="312471"/>
    <lineage>
        <taxon>Eukaryota</taxon>
        <taxon>Discoba</taxon>
        <taxon>Euglenozoa</taxon>
        <taxon>Kinetoplastea</taxon>
        <taxon>Metakinetoplastina</taxon>
        <taxon>Neobodonida</taxon>
        <taxon>Neobodo</taxon>
    </lineage>
</organism>
<dbReference type="AlphaFoldDB" id="A0A6U4PD94"/>
<evidence type="ECO:0008006" key="4">
    <source>
        <dbReference type="Google" id="ProtNLM"/>
    </source>
</evidence>
<feature type="chain" id="PRO_5036393920" description="G8 domain-containing protein" evidence="1">
    <location>
        <begin position="17"/>
        <end position="504"/>
    </location>
</feature>
<evidence type="ECO:0000256" key="1">
    <source>
        <dbReference type="SAM" id="SignalP"/>
    </source>
</evidence>
<keyword evidence="1" id="KW-0732">Signal</keyword>
<reference evidence="3" key="1">
    <citation type="submission" date="2021-01" db="EMBL/GenBank/DDBJ databases">
        <authorList>
            <person name="Corre E."/>
            <person name="Pelletier E."/>
            <person name="Niang G."/>
            <person name="Scheremetjew M."/>
            <person name="Finn R."/>
            <person name="Kale V."/>
            <person name="Holt S."/>
            <person name="Cochrane G."/>
            <person name="Meng A."/>
            <person name="Brown T."/>
            <person name="Cohen L."/>
        </authorList>
    </citation>
    <scope>NUCLEOTIDE SEQUENCE</scope>
    <source>
        <strain evidence="3">CCAP 1951/1</strain>
    </source>
</reference>
<evidence type="ECO:0000313" key="2">
    <source>
        <dbReference type="EMBL" id="CAD9092848.1"/>
    </source>
</evidence>
<gene>
    <name evidence="2" type="ORF">NDES1114_LOCUS2777</name>
    <name evidence="3" type="ORF">NDES1114_LOCUS2779</name>
</gene>
<accession>A0A6U4PD94</accession>
<evidence type="ECO:0000313" key="3">
    <source>
        <dbReference type="EMBL" id="CAD9092851.1"/>
    </source>
</evidence>
<feature type="signal peptide" evidence="1">
    <location>
        <begin position="1"/>
        <end position="16"/>
    </location>
</feature>
<dbReference type="EMBL" id="HBGF01004036">
    <property type="protein sequence ID" value="CAD9092851.1"/>
    <property type="molecule type" value="Transcribed_RNA"/>
</dbReference>